<name>A0A5B7IFE9_PORTR</name>
<dbReference type="SUPFAM" id="SSF52058">
    <property type="entry name" value="L domain-like"/>
    <property type="match status" value="1"/>
</dbReference>
<dbReference type="Proteomes" id="UP000324222">
    <property type="component" value="Unassembled WGS sequence"/>
</dbReference>
<organism evidence="1 2">
    <name type="scientific">Portunus trituberculatus</name>
    <name type="common">Swimming crab</name>
    <name type="synonym">Neptunus trituberculatus</name>
    <dbReference type="NCBI Taxonomy" id="210409"/>
    <lineage>
        <taxon>Eukaryota</taxon>
        <taxon>Metazoa</taxon>
        <taxon>Ecdysozoa</taxon>
        <taxon>Arthropoda</taxon>
        <taxon>Crustacea</taxon>
        <taxon>Multicrustacea</taxon>
        <taxon>Malacostraca</taxon>
        <taxon>Eumalacostraca</taxon>
        <taxon>Eucarida</taxon>
        <taxon>Decapoda</taxon>
        <taxon>Pleocyemata</taxon>
        <taxon>Brachyura</taxon>
        <taxon>Eubrachyura</taxon>
        <taxon>Portunoidea</taxon>
        <taxon>Portunidae</taxon>
        <taxon>Portuninae</taxon>
        <taxon>Portunus</taxon>
    </lineage>
</organism>
<reference evidence="1 2" key="1">
    <citation type="submission" date="2019-05" db="EMBL/GenBank/DDBJ databases">
        <title>Another draft genome of Portunus trituberculatus and its Hox gene families provides insights of decapod evolution.</title>
        <authorList>
            <person name="Jeong J.-H."/>
            <person name="Song I."/>
            <person name="Kim S."/>
            <person name="Choi T."/>
            <person name="Kim D."/>
            <person name="Ryu S."/>
            <person name="Kim W."/>
        </authorList>
    </citation>
    <scope>NUCLEOTIDE SEQUENCE [LARGE SCALE GENOMIC DNA]</scope>
    <source>
        <tissue evidence="1">Muscle</tissue>
    </source>
</reference>
<gene>
    <name evidence="1" type="ORF">E2C01_078838</name>
</gene>
<proteinExistence type="predicted"/>
<dbReference type="Gene3D" id="3.80.10.10">
    <property type="entry name" value="Ribonuclease Inhibitor"/>
    <property type="match status" value="1"/>
</dbReference>
<accession>A0A5B7IFE9</accession>
<keyword evidence="2" id="KW-1185">Reference proteome</keyword>
<protein>
    <submittedName>
        <fullName evidence="1">Uncharacterized protein</fullName>
    </submittedName>
</protein>
<sequence length="76" mass="8638">MWQRTLLLTASVLVTAGLGSLELVWLLERLTRLEVSNNCLTSTAGIDRLPALTWLNLSFNQFPKLRMRVRIGIRSL</sequence>
<dbReference type="InterPro" id="IPR032675">
    <property type="entry name" value="LRR_dom_sf"/>
</dbReference>
<dbReference type="EMBL" id="VSRR010064432">
    <property type="protein sequence ID" value="MPC84111.1"/>
    <property type="molecule type" value="Genomic_DNA"/>
</dbReference>
<evidence type="ECO:0000313" key="1">
    <source>
        <dbReference type="EMBL" id="MPC84111.1"/>
    </source>
</evidence>
<evidence type="ECO:0000313" key="2">
    <source>
        <dbReference type="Proteomes" id="UP000324222"/>
    </source>
</evidence>
<comment type="caution">
    <text evidence="1">The sequence shown here is derived from an EMBL/GenBank/DDBJ whole genome shotgun (WGS) entry which is preliminary data.</text>
</comment>
<dbReference type="AlphaFoldDB" id="A0A5B7IFE9"/>